<organism evidence="2 3">
    <name type="scientific">Botryosphaeria dothidea</name>
    <dbReference type="NCBI Taxonomy" id="55169"/>
    <lineage>
        <taxon>Eukaryota</taxon>
        <taxon>Fungi</taxon>
        <taxon>Dikarya</taxon>
        <taxon>Ascomycota</taxon>
        <taxon>Pezizomycotina</taxon>
        <taxon>Dothideomycetes</taxon>
        <taxon>Dothideomycetes incertae sedis</taxon>
        <taxon>Botryosphaeriales</taxon>
        <taxon>Botryosphaeriaceae</taxon>
        <taxon>Botryosphaeria</taxon>
    </lineage>
</organism>
<feature type="chain" id="PRO_5034254362" evidence="1">
    <location>
        <begin position="20"/>
        <end position="191"/>
    </location>
</feature>
<feature type="signal peptide" evidence="1">
    <location>
        <begin position="1"/>
        <end position="19"/>
    </location>
</feature>
<reference evidence="2" key="1">
    <citation type="submission" date="2020-04" db="EMBL/GenBank/DDBJ databases">
        <title>Genome Assembly and Annotation of Botryosphaeria dothidea sdau 11-99, a Latent Pathogen of Apple Fruit Ring Rot in China.</title>
        <authorList>
            <person name="Yu C."/>
            <person name="Diao Y."/>
            <person name="Lu Q."/>
            <person name="Zhao J."/>
            <person name="Cui S."/>
            <person name="Peng C."/>
            <person name="He B."/>
            <person name="Liu H."/>
        </authorList>
    </citation>
    <scope>NUCLEOTIDE SEQUENCE [LARGE SCALE GENOMIC DNA]</scope>
    <source>
        <strain evidence="2">Sdau11-99</strain>
    </source>
</reference>
<keyword evidence="1" id="KW-0732">Signal</keyword>
<dbReference type="Proteomes" id="UP000572817">
    <property type="component" value="Unassembled WGS sequence"/>
</dbReference>
<evidence type="ECO:0000256" key="1">
    <source>
        <dbReference type="SAM" id="SignalP"/>
    </source>
</evidence>
<sequence length="191" mass="20705">MKVAAVVASALVSTGLGSAIPVDPRFPDSGPFKMIVLAYEQPIHYDYVKASGGYFYIGKDTNSTCGIEEPILDGPNSAGALSTYGDGKEDTQQTFIDISGAAGGIFSYIGPLYKKTTFDHVTDKFSRVAGPDISQLYYDGGDWLACPTGNSDYEYIVYAEKAYGHEVGKDKCIPFEIRTDKVDDPEVCEYL</sequence>
<dbReference type="EMBL" id="WWBZ02000013">
    <property type="protein sequence ID" value="KAF4310650.1"/>
    <property type="molecule type" value="Genomic_DNA"/>
</dbReference>
<proteinExistence type="predicted"/>
<evidence type="ECO:0000313" key="3">
    <source>
        <dbReference type="Proteomes" id="UP000572817"/>
    </source>
</evidence>
<accession>A0A8H4J084</accession>
<dbReference type="OrthoDB" id="3878766at2759"/>
<comment type="caution">
    <text evidence="2">The sequence shown here is derived from an EMBL/GenBank/DDBJ whole genome shotgun (WGS) entry which is preliminary data.</text>
</comment>
<protein>
    <submittedName>
        <fullName evidence="2">Cell wall protein</fullName>
    </submittedName>
</protein>
<keyword evidence="3" id="KW-1185">Reference proteome</keyword>
<name>A0A8H4J084_9PEZI</name>
<dbReference type="AlphaFoldDB" id="A0A8H4J084"/>
<gene>
    <name evidence="2" type="ORF">GTA08_BOTSDO13688</name>
</gene>
<evidence type="ECO:0000313" key="2">
    <source>
        <dbReference type="EMBL" id="KAF4310650.1"/>
    </source>
</evidence>